<gene>
    <name evidence="2" type="ORF">AEK19_MT0746</name>
</gene>
<accession>A0A1Y0B0R1</accession>
<reference evidence="2" key="1">
    <citation type="submission" date="2017-03" db="EMBL/GenBank/DDBJ databases">
        <title>The mitochondrial genome of the carnivorous plant Utricularia reniformis (Lentibulariaceae): structure, comparative analysis and evolutionary landmarks.</title>
        <authorList>
            <person name="Silva S.R."/>
            <person name="Alvarenga D.O."/>
            <person name="Michael T.P."/>
            <person name="Miranda V.F.O."/>
            <person name="Varani A.M."/>
        </authorList>
    </citation>
    <scope>NUCLEOTIDE SEQUENCE</scope>
</reference>
<organism evidence="2">
    <name type="scientific">Utricularia reniformis</name>
    <dbReference type="NCBI Taxonomy" id="192314"/>
    <lineage>
        <taxon>Eukaryota</taxon>
        <taxon>Viridiplantae</taxon>
        <taxon>Streptophyta</taxon>
        <taxon>Embryophyta</taxon>
        <taxon>Tracheophyta</taxon>
        <taxon>Spermatophyta</taxon>
        <taxon>Magnoliopsida</taxon>
        <taxon>eudicotyledons</taxon>
        <taxon>Gunneridae</taxon>
        <taxon>Pentapetalae</taxon>
        <taxon>asterids</taxon>
        <taxon>lamiids</taxon>
        <taxon>Lamiales</taxon>
        <taxon>Lentibulariaceae</taxon>
        <taxon>Utricularia</taxon>
    </lineage>
</organism>
<feature type="chain" id="PRO_5013231231" evidence="1">
    <location>
        <begin position="22"/>
        <end position="54"/>
    </location>
</feature>
<evidence type="ECO:0000256" key="1">
    <source>
        <dbReference type="SAM" id="SignalP"/>
    </source>
</evidence>
<keyword evidence="2" id="KW-0496">Mitochondrion</keyword>
<protein>
    <submittedName>
        <fullName evidence="2">Uncharacterized protein</fullName>
    </submittedName>
</protein>
<evidence type="ECO:0000313" key="2">
    <source>
        <dbReference type="EMBL" id="ART30990.1"/>
    </source>
</evidence>
<name>A0A1Y0B0R1_9LAMI</name>
<proteinExistence type="predicted"/>
<geneLocation type="mitochondrion" evidence="2"/>
<dbReference type="AlphaFoldDB" id="A0A1Y0B0R1"/>
<sequence>MHHLLGLSYFLGSSAMSWVSGYGLSWVTKNTPKQTIGKTGLLWPPPSRTVQHNK</sequence>
<dbReference type="EMBL" id="KY774314">
    <property type="protein sequence ID" value="ART30990.1"/>
    <property type="molecule type" value="Genomic_DNA"/>
</dbReference>
<keyword evidence="1" id="KW-0732">Signal</keyword>
<feature type="signal peptide" evidence="1">
    <location>
        <begin position="1"/>
        <end position="21"/>
    </location>
</feature>